<feature type="region of interest" description="Disordered" evidence="8">
    <location>
        <begin position="1"/>
        <end position="23"/>
    </location>
</feature>
<evidence type="ECO:0000256" key="3">
    <source>
        <dbReference type="ARBA" id="ARBA00022475"/>
    </source>
</evidence>
<dbReference type="Proteomes" id="UP000078343">
    <property type="component" value="Unassembled WGS sequence"/>
</dbReference>
<organism evidence="11 12">
    <name type="scientific">Fonsecaea erecta</name>
    <dbReference type="NCBI Taxonomy" id="1367422"/>
    <lineage>
        <taxon>Eukaryota</taxon>
        <taxon>Fungi</taxon>
        <taxon>Dikarya</taxon>
        <taxon>Ascomycota</taxon>
        <taxon>Pezizomycotina</taxon>
        <taxon>Eurotiomycetes</taxon>
        <taxon>Chaetothyriomycetidae</taxon>
        <taxon>Chaetothyriales</taxon>
        <taxon>Herpotrichiellaceae</taxon>
        <taxon>Fonsecaea</taxon>
    </lineage>
</organism>
<feature type="compositionally biased region" description="Polar residues" evidence="8">
    <location>
        <begin position="1"/>
        <end position="11"/>
    </location>
</feature>
<sequence length="501" mass="56192">MEKEQNLSLAKTTDHPMPSKDPSAAVAISLDTATQGSDPASRSKKRSWKSYAWDSLDKEPFERVLLFKLDAAILSLAGFGFFIKYLDQLNISNAFVSGMKEDLNLYGNQLNYMQTLWTVGYVLGAIPSNLLLTRVGASIYIPCLQIVWSALTMCMAACNTIKPIYGLRFLIGLSESGFYPGVQYLIGCWYRRDELAKRSCIFHTCGALAGMFSGYLMAAVYHLEGRGGLRGWQWLFIIDGCIAIPVAMAGYIFYPDVPDTCQAFYLSEEEIQLAQHRMVLEGRAGRTPYTWSKIKGVFTSWHIYGVVALHTIFVNNNAIPQPFFSLFLKDSQHPKYTIAQINAIPSTSAAVQVVTTLLYAWSSDTFLQGARWPPIIFANTLNIVIYISLAVWDIPMGWKWTCFVLVGAGGGLSGLCYAWAHEICTYDNEERAFVTGSMNEIAYSVQVWLPLLVWKQIDSPKYHKGYITCAVLSAAMIVNAMVVRHLHNRERRGRSVRQDRV</sequence>
<evidence type="ECO:0000256" key="7">
    <source>
        <dbReference type="ARBA" id="ARBA00037968"/>
    </source>
</evidence>
<accession>A0A178ZY48</accession>
<dbReference type="STRING" id="1367422.A0A178ZY48"/>
<comment type="similarity">
    <text evidence="7">Belongs to the major facilitator superfamily. Allantoate permease family.</text>
</comment>
<evidence type="ECO:0000259" key="10">
    <source>
        <dbReference type="PROSITE" id="PS50850"/>
    </source>
</evidence>
<dbReference type="RefSeq" id="XP_018698076.1">
    <property type="nucleotide sequence ID" value="XM_018832197.1"/>
</dbReference>
<feature type="transmembrane region" description="Helical" evidence="9">
    <location>
        <begin position="398"/>
        <end position="420"/>
    </location>
</feature>
<dbReference type="InterPro" id="IPR011701">
    <property type="entry name" value="MFS"/>
</dbReference>
<dbReference type="OrthoDB" id="3639251at2759"/>
<keyword evidence="12" id="KW-1185">Reference proteome</keyword>
<evidence type="ECO:0000313" key="12">
    <source>
        <dbReference type="Proteomes" id="UP000078343"/>
    </source>
</evidence>
<feature type="domain" description="Major facilitator superfamily (MFS) profile" evidence="10">
    <location>
        <begin position="73"/>
        <end position="501"/>
    </location>
</feature>
<comment type="caution">
    <text evidence="11">The sequence shown here is derived from an EMBL/GenBank/DDBJ whole genome shotgun (WGS) entry which is preliminary data.</text>
</comment>
<dbReference type="GeneID" id="30004851"/>
<evidence type="ECO:0000256" key="8">
    <source>
        <dbReference type="SAM" id="MobiDB-lite"/>
    </source>
</evidence>
<feature type="transmembrane region" description="Helical" evidence="9">
    <location>
        <begin position="139"/>
        <end position="158"/>
    </location>
</feature>
<feature type="transmembrane region" description="Helical" evidence="9">
    <location>
        <begin position="65"/>
        <end position="83"/>
    </location>
</feature>
<feature type="transmembrane region" description="Helical" evidence="9">
    <location>
        <begin position="301"/>
        <end position="319"/>
    </location>
</feature>
<evidence type="ECO:0000256" key="1">
    <source>
        <dbReference type="ARBA" id="ARBA00004651"/>
    </source>
</evidence>
<dbReference type="PANTHER" id="PTHR43791:SF39">
    <property type="entry name" value="TRANSPORTER LIZ1_SEO1, PUTATIVE (AFU_ORTHOLOGUE AFUA_3G00980)-RELATED"/>
    <property type="match status" value="1"/>
</dbReference>
<keyword evidence="4 9" id="KW-0812">Transmembrane</keyword>
<dbReference type="InterPro" id="IPR036259">
    <property type="entry name" value="MFS_trans_sf"/>
</dbReference>
<keyword evidence="5 9" id="KW-1133">Transmembrane helix</keyword>
<evidence type="ECO:0000256" key="5">
    <source>
        <dbReference type="ARBA" id="ARBA00022989"/>
    </source>
</evidence>
<proteinExistence type="inferred from homology"/>
<feature type="transmembrane region" description="Helical" evidence="9">
    <location>
        <begin position="432"/>
        <end position="453"/>
    </location>
</feature>
<name>A0A178ZY48_9EURO</name>
<feature type="transmembrane region" description="Helical" evidence="9">
    <location>
        <begin position="234"/>
        <end position="254"/>
    </location>
</feature>
<dbReference type="Pfam" id="PF07690">
    <property type="entry name" value="MFS_1"/>
    <property type="match status" value="1"/>
</dbReference>
<dbReference type="AlphaFoldDB" id="A0A178ZY48"/>
<dbReference type="GO" id="GO:0022857">
    <property type="term" value="F:transmembrane transporter activity"/>
    <property type="evidence" value="ECO:0007669"/>
    <property type="project" value="InterPro"/>
</dbReference>
<evidence type="ECO:0000256" key="4">
    <source>
        <dbReference type="ARBA" id="ARBA00022692"/>
    </source>
</evidence>
<keyword evidence="3" id="KW-1003">Cell membrane</keyword>
<comment type="subcellular location">
    <subcellularLocation>
        <location evidence="1">Cell membrane</location>
        <topology evidence="1">Multi-pass membrane protein</topology>
    </subcellularLocation>
</comment>
<dbReference type="FunFam" id="1.20.1250.20:FF:000065">
    <property type="entry name" value="Putative MFS pantothenate transporter"/>
    <property type="match status" value="1"/>
</dbReference>
<dbReference type="PROSITE" id="PS50850">
    <property type="entry name" value="MFS"/>
    <property type="match status" value="1"/>
</dbReference>
<keyword evidence="6 9" id="KW-0472">Membrane</keyword>
<feature type="transmembrane region" description="Helical" evidence="9">
    <location>
        <begin position="339"/>
        <end position="360"/>
    </location>
</feature>
<protein>
    <recommendedName>
        <fullName evidence="10">Major facilitator superfamily (MFS) profile domain-containing protein</fullName>
    </recommendedName>
</protein>
<gene>
    <name evidence="11" type="ORF">AYL99_00681</name>
</gene>
<reference evidence="11 12" key="1">
    <citation type="submission" date="2016-04" db="EMBL/GenBank/DDBJ databases">
        <title>Draft genome of Fonsecaea erecta CBS 125763.</title>
        <authorList>
            <person name="Weiss V.A."/>
            <person name="Vicente V.A."/>
            <person name="Raittz R.T."/>
            <person name="Moreno L.F."/>
            <person name="De Souza E.M."/>
            <person name="Pedrosa F.O."/>
            <person name="Steffens M.B."/>
            <person name="Faoro H."/>
            <person name="Tadra-Sfeir M.Z."/>
            <person name="Najafzadeh M.J."/>
            <person name="Felipe M.S."/>
            <person name="Teixeira M."/>
            <person name="Sun J."/>
            <person name="Xi L."/>
            <person name="Gomes R."/>
            <person name="De Azevedo C.M."/>
            <person name="Salgado C.G."/>
            <person name="Da Silva M.B."/>
            <person name="Nascimento M.F."/>
            <person name="Queiroz-Telles F."/>
            <person name="Attili D.S."/>
            <person name="Gorbushina A."/>
        </authorList>
    </citation>
    <scope>NUCLEOTIDE SEQUENCE [LARGE SCALE GENOMIC DNA]</scope>
    <source>
        <strain evidence="11 12">CBS 125763</strain>
    </source>
</reference>
<dbReference type="FunFam" id="1.20.1250.20:FF:000386">
    <property type="entry name" value="MFS general substrate transporter"/>
    <property type="match status" value="1"/>
</dbReference>
<feature type="transmembrane region" description="Helical" evidence="9">
    <location>
        <begin position="200"/>
        <end position="222"/>
    </location>
</feature>
<dbReference type="EMBL" id="LVYI01000001">
    <property type="protein sequence ID" value="OAP64709.1"/>
    <property type="molecule type" value="Genomic_DNA"/>
</dbReference>
<evidence type="ECO:0000256" key="6">
    <source>
        <dbReference type="ARBA" id="ARBA00023136"/>
    </source>
</evidence>
<dbReference type="PANTHER" id="PTHR43791">
    <property type="entry name" value="PERMEASE-RELATED"/>
    <property type="match status" value="1"/>
</dbReference>
<keyword evidence="2" id="KW-0813">Transport</keyword>
<dbReference type="Gene3D" id="1.20.1250.20">
    <property type="entry name" value="MFS general substrate transporter like domains"/>
    <property type="match status" value="2"/>
</dbReference>
<feature type="transmembrane region" description="Helical" evidence="9">
    <location>
        <begin position="465"/>
        <end position="483"/>
    </location>
</feature>
<feature type="transmembrane region" description="Helical" evidence="9">
    <location>
        <begin position="372"/>
        <end position="392"/>
    </location>
</feature>
<evidence type="ECO:0000313" key="11">
    <source>
        <dbReference type="EMBL" id="OAP64709.1"/>
    </source>
</evidence>
<evidence type="ECO:0000256" key="2">
    <source>
        <dbReference type="ARBA" id="ARBA00022448"/>
    </source>
</evidence>
<dbReference type="SUPFAM" id="SSF103473">
    <property type="entry name" value="MFS general substrate transporter"/>
    <property type="match status" value="1"/>
</dbReference>
<dbReference type="GO" id="GO:0005886">
    <property type="term" value="C:plasma membrane"/>
    <property type="evidence" value="ECO:0007669"/>
    <property type="project" value="UniProtKB-SubCell"/>
</dbReference>
<dbReference type="InterPro" id="IPR020846">
    <property type="entry name" value="MFS_dom"/>
</dbReference>
<evidence type="ECO:0000256" key="9">
    <source>
        <dbReference type="SAM" id="Phobius"/>
    </source>
</evidence>